<dbReference type="SUPFAM" id="SSF48371">
    <property type="entry name" value="ARM repeat"/>
    <property type="match status" value="1"/>
</dbReference>
<feature type="domain" description="Mon2 C-terminal" evidence="8">
    <location>
        <begin position="829"/>
        <end position="1102"/>
    </location>
</feature>
<gene>
    <name evidence="10" type="ORF">PTSG_01954</name>
</gene>
<keyword evidence="11" id="KW-1185">Reference proteome</keyword>
<dbReference type="KEGG" id="sre:PTSG_01954"/>
<reference evidence="10" key="1">
    <citation type="submission" date="2009-08" db="EMBL/GenBank/DDBJ databases">
        <title>Annotation of Salpingoeca rosetta.</title>
        <authorList>
            <consortium name="The Broad Institute Genome Sequencing Platform"/>
            <person name="Russ C."/>
            <person name="Cuomo C."/>
            <person name="Burger G."/>
            <person name="Gray M.W."/>
            <person name="Holland P.W.H."/>
            <person name="King N."/>
            <person name="Lang F.B.F."/>
            <person name="Roger A.J."/>
            <person name="Ruiz-Trillo I."/>
            <person name="Young S.K."/>
            <person name="Zeng Q."/>
            <person name="Gargeya S."/>
            <person name="Alvarado L."/>
            <person name="Berlin A."/>
            <person name="Chapman S.B."/>
            <person name="Chen Z."/>
            <person name="Freedman E."/>
            <person name="Gellesch M."/>
            <person name="Goldberg J."/>
            <person name="Griggs A."/>
            <person name="Gujja S."/>
            <person name="Heilman E."/>
            <person name="Heiman D."/>
            <person name="Howarth C."/>
            <person name="Mehta T."/>
            <person name="Neiman D."/>
            <person name="Pearson M."/>
            <person name="Roberts A."/>
            <person name="Saif S."/>
            <person name="Shea T."/>
            <person name="Shenoy N."/>
            <person name="Sisk P."/>
            <person name="Stolte C."/>
            <person name="Sykes S."/>
            <person name="White J."/>
            <person name="Yandava C."/>
            <person name="Haas B."/>
            <person name="Nusbaum C."/>
            <person name="Birren B."/>
        </authorList>
    </citation>
    <scope>NUCLEOTIDE SEQUENCE [LARGE SCALE GENOMIC DNA]</scope>
    <source>
        <strain evidence="10">ATCC 50818</strain>
    </source>
</reference>
<feature type="domain" description="Mon2/Sec7/BIG1-like HUS" evidence="7">
    <location>
        <begin position="190"/>
        <end position="343"/>
    </location>
</feature>
<feature type="domain" description="Mon2/Sec7/BIG1-like HDS" evidence="6">
    <location>
        <begin position="747"/>
        <end position="824"/>
    </location>
</feature>
<dbReference type="Pfam" id="PF12783">
    <property type="entry name" value="Sec7-like_HUS"/>
    <property type="match status" value="1"/>
</dbReference>
<feature type="compositionally biased region" description="Basic and acidic residues" evidence="5">
    <location>
        <begin position="992"/>
        <end position="1001"/>
    </location>
</feature>
<evidence type="ECO:0000259" key="9">
    <source>
        <dbReference type="Pfam" id="PF16213"/>
    </source>
</evidence>
<feature type="compositionally biased region" description="Basic and acidic residues" evidence="5">
    <location>
        <begin position="1466"/>
        <end position="1475"/>
    </location>
</feature>
<evidence type="ECO:0000256" key="1">
    <source>
        <dbReference type="ARBA" id="ARBA00008144"/>
    </source>
</evidence>
<dbReference type="Pfam" id="PF16206">
    <property type="entry name" value="Mon2_C"/>
    <property type="match status" value="2"/>
</dbReference>
<feature type="compositionally biased region" description="Basic and acidic residues" evidence="5">
    <location>
        <begin position="1444"/>
        <end position="1453"/>
    </location>
</feature>
<evidence type="ECO:0000256" key="2">
    <source>
        <dbReference type="ARBA" id="ARBA00017134"/>
    </source>
</evidence>
<dbReference type="PANTHER" id="PTHR10663:SF333">
    <property type="entry name" value="PROTEIN MON2 HOMOLOG"/>
    <property type="match status" value="1"/>
</dbReference>
<evidence type="ECO:0000256" key="5">
    <source>
        <dbReference type="SAM" id="MobiDB-lite"/>
    </source>
</evidence>
<organism evidence="11">
    <name type="scientific">Salpingoeca rosetta (strain ATCC 50818 / BSB-021)</name>
    <dbReference type="NCBI Taxonomy" id="946362"/>
    <lineage>
        <taxon>Eukaryota</taxon>
        <taxon>Choanoflagellata</taxon>
        <taxon>Craspedida</taxon>
        <taxon>Salpingoecidae</taxon>
        <taxon>Salpingoeca</taxon>
    </lineage>
</organism>
<dbReference type="InterPro" id="IPR015403">
    <property type="entry name" value="Mon2/Sec7/BIG1-like_HDS"/>
</dbReference>
<dbReference type="Pfam" id="PF16213">
    <property type="entry name" value="DCB"/>
    <property type="match status" value="1"/>
</dbReference>
<protein>
    <recommendedName>
        <fullName evidence="2">Protein MON2 homolog</fullName>
    </recommendedName>
</protein>
<dbReference type="GO" id="GO:0015031">
    <property type="term" value="P:protein transport"/>
    <property type="evidence" value="ECO:0007669"/>
    <property type="project" value="UniProtKB-KW"/>
</dbReference>
<evidence type="ECO:0000313" key="10">
    <source>
        <dbReference type="EMBL" id="EGD78983.1"/>
    </source>
</evidence>
<dbReference type="OMA" id="AWRLCLN"/>
<sequence length="1649" mass="178039">MATLLEGVSADLAALAAEARKKSPALKMKAEGAMIRIRNASVAKADNVPEAIAAARDVLQTFIVGCEEIKVPKAVAISVAGIHRLIQHNAVHVESFPIVLDSLEKLRDAGLEEIKVLQCVLSLVTTTPQLVDKALARACVLCFSLHFSRDSTTAAIAAATLRQITTAVFDRVVIEDQMRETHGESSTLHASDGFMLFQDFCLLTNGDAPIWLQGLSDMTRTLGLELMESALISHPAVFCKHDPYASLIKQRVCSLVIKLSSPTISAPMTRATAPLFPVAIRLLRLIHTLISAYHDLLGPESEIFLSMLCKFLQPDKLLWHRVVSLEVVHEIFKSPPVLMAFFESPEMHAQSVDVFSELASQINNFIAECRDGHESAAQHLPVTAPPLHLSLMDKSEAPQISHGYILALCFSSLIALTKSLSSLVQPHGRRDGGRGSTSSAQDVNSRQRAKMLFDCVWNPVLSGFSMLLVCLSNETMVEKVLRAVQSAIRICCTLNLKHQRDAFLTALCTASLPANYSWSTDPPPQGWQVSNKNLHAVHILLNSALCMGNMMESSWDLIVSTIQQIVAILDLDGGEQPPRSGHIRKPSLTSATTRKGHRCVCARECAHMRTGSETVVAISGSTASELPALSAMLAQLFQITHTMSDEALGYLMAALWHQSEATLEQVSLAGVNHVVFRHDAFLFPVSKLLEVGLANLDRIMVFWPMVTAHLIEVSCHSHPGLRQQGVTALTRLIHAALSHPRQPPIQDNPGLQQAILSPLRNLASCPHLQTRRQQLECVMQVLDSSGPSLAHAWPVVIGIISDTVAGNTRVTDASIIALAFENLQLIVQDFLPSLPVRCMLMLLRTIGHFCRQQVAVNVALTAVGLLWNVADHVSHNRVVLQEHIELRLKEDSVSSEADLAGHPVHHRREVDADGLPRHVTIGGIWRLIYEQLAALCLDERVDVRRSASQTLYPTLKTHAHLLPPAELKSVIDDVILHTLRCVVQDRVLCEPDTTTKDDDQNNQHSNTTVARAKTASDSPLASGVLVQHHSTTDKKLWAETKSLAVSGSAHVFVSALEQLLQCDGFTRSWSMLLSLVQSLLEDETDAVALASANALTNLIRAVEGGHEGGGASTHAATMQQALRDAFAAWTSACMRLPDRQPPHRTRTLVAVVGCMRPSLGHLRSVLSTEEVARATECLFVVVCQQASDALYLTRANEVQEEVLATLLLLVPSADYPHPDAHHVPLVLLQLVRYTALVNSPPWLLRGRNCYVGFAVDCIGAFVTQFCSYSEEAAVIRSGAARAFLAALTPIVDARYAGPSVALWEVAMDAVVAIIDYGLRGLAASAQHTDAAIQKVTEELWEQVIVVIEAALFPSHPAALTKPEGVDVSKIADHEQLDIDLVKLVCEAILPHTSAASTRGSSRAGVDVVVPAPVLAKVTDILRRGSVNMLKRMGSRGVDSGGNGDHGDGHDGRAGAEQASGDGGGVKAEEQKRYDTSSHYSLSQRAGAHGVLRRAFAKACFQALVDCSATTSTAATTAGTVTATSGARDNHSDPESTSGVSGGEAVGTTTAPVSSPAATSAWDGVGVREMAEECARVLEKHMPVLTSYELTDQDADEVLFVVSACASLVTPRHRALARTLFPLLVEACACSRPDVARAVRGVLSLYQALL</sequence>
<accession>F2TZF9</accession>
<dbReference type="FunCoup" id="F2TZF9">
    <property type="interactions" value="1130"/>
</dbReference>
<dbReference type="Pfam" id="PF09324">
    <property type="entry name" value="Sec7-like_HDS"/>
    <property type="match status" value="1"/>
</dbReference>
<dbReference type="STRING" id="946362.F2TZF9"/>
<evidence type="ECO:0000256" key="3">
    <source>
        <dbReference type="ARBA" id="ARBA00022448"/>
    </source>
</evidence>
<dbReference type="RefSeq" id="XP_004997939.1">
    <property type="nucleotide sequence ID" value="XM_004997882.1"/>
</dbReference>
<dbReference type="InterPro" id="IPR016024">
    <property type="entry name" value="ARM-type_fold"/>
</dbReference>
<evidence type="ECO:0000313" key="11">
    <source>
        <dbReference type="Proteomes" id="UP000007799"/>
    </source>
</evidence>
<dbReference type="InterPro" id="IPR032817">
    <property type="entry name" value="Mon2_C"/>
</dbReference>
<keyword evidence="4" id="KW-0653">Protein transport</keyword>
<dbReference type="Proteomes" id="UP000007799">
    <property type="component" value="Unassembled WGS sequence"/>
</dbReference>
<dbReference type="InParanoid" id="F2TZF9"/>
<dbReference type="PANTHER" id="PTHR10663">
    <property type="entry name" value="GUANYL-NUCLEOTIDE EXCHANGE FACTOR"/>
    <property type="match status" value="1"/>
</dbReference>
<feature type="compositionally biased region" description="Low complexity" evidence="5">
    <location>
        <begin position="1547"/>
        <end position="1558"/>
    </location>
</feature>
<proteinExistence type="inferred from homology"/>
<dbReference type="GeneID" id="16078535"/>
<feature type="compositionally biased region" description="Polar residues" evidence="5">
    <location>
        <begin position="1002"/>
        <end position="1016"/>
    </location>
</feature>
<feature type="domain" description="Mon2 C-terminal" evidence="8">
    <location>
        <begin position="1250"/>
        <end position="1393"/>
    </location>
</feature>
<feature type="region of interest" description="Disordered" evidence="5">
    <location>
        <begin position="1520"/>
        <end position="1558"/>
    </location>
</feature>
<evidence type="ECO:0000259" key="6">
    <source>
        <dbReference type="Pfam" id="PF09324"/>
    </source>
</evidence>
<evidence type="ECO:0000259" key="8">
    <source>
        <dbReference type="Pfam" id="PF16206"/>
    </source>
</evidence>
<dbReference type="InterPro" id="IPR032691">
    <property type="entry name" value="Mon2/Sec7/BIG1-like_HUS"/>
</dbReference>
<comment type="similarity">
    <text evidence="1">Belongs to the MON2 family.</text>
</comment>
<evidence type="ECO:0000256" key="4">
    <source>
        <dbReference type="ARBA" id="ARBA00022927"/>
    </source>
</evidence>
<feature type="domain" description="Mon2/Sec7/BIG1-like dimerisation and cyclophilin-binding" evidence="9">
    <location>
        <begin position="3"/>
        <end position="176"/>
    </location>
</feature>
<dbReference type="eggNOG" id="KOG1848">
    <property type="taxonomic scope" value="Eukaryota"/>
</dbReference>
<dbReference type="OrthoDB" id="294853at2759"/>
<keyword evidence="3" id="KW-0813">Transport</keyword>
<feature type="region of interest" description="Disordered" evidence="5">
    <location>
        <begin position="1431"/>
        <end position="1480"/>
    </location>
</feature>
<feature type="region of interest" description="Disordered" evidence="5">
    <location>
        <begin position="992"/>
        <end position="1016"/>
    </location>
</feature>
<dbReference type="InterPro" id="IPR032629">
    <property type="entry name" value="DCB_dom"/>
</dbReference>
<dbReference type="EMBL" id="GL832957">
    <property type="protein sequence ID" value="EGD78983.1"/>
    <property type="molecule type" value="Genomic_DNA"/>
</dbReference>
<evidence type="ECO:0000259" key="7">
    <source>
        <dbReference type="Pfam" id="PF12783"/>
    </source>
</evidence>
<name>F2TZF9_SALR5</name>